<reference evidence="13" key="1">
    <citation type="submission" date="2025-08" db="UniProtKB">
        <authorList>
            <consortium name="RefSeq"/>
        </authorList>
    </citation>
    <scope>IDENTIFICATION</scope>
</reference>
<dbReference type="PROSITE" id="PS50004">
    <property type="entry name" value="C2"/>
    <property type="match status" value="1"/>
</dbReference>
<dbReference type="GO" id="GO:0031624">
    <property type="term" value="F:ubiquitin conjugating enzyme binding"/>
    <property type="evidence" value="ECO:0007669"/>
    <property type="project" value="TreeGrafter"/>
</dbReference>
<dbReference type="Gene3D" id="1.10.8.10">
    <property type="entry name" value="DNA helicase RuvA subunit, C-terminal domain"/>
    <property type="match status" value="1"/>
</dbReference>
<evidence type="ECO:0000256" key="7">
    <source>
        <dbReference type="ARBA" id="ARBA00023006"/>
    </source>
</evidence>
<feature type="region of interest" description="Disordered" evidence="9">
    <location>
        <begin position="29"/>
        <end position="48"/>
    </location>
</feature>
<dbReference type="SMART" id="SM00239">
    <property type="entry name" value="C2"/>
    <property type="match status" value="1"/>
</dbReference>
<dbReference type="SUPFAM" id="SSF46934">
    <property type="entry name" value="UBA-like"/>
    <property type="match status" value="1"/>
</dbReference>
<dbReference type="Gene3D" id="2.60.40.150">
    <property type="entry name" value="C2 domain"/>
    <property type="match status" value="1"/>
</dbReference>
<dbReference type="InterPro" id="IPR041799">
    <property type="entry name" value="TOLIP_CUE"/>
</dbReference>
<dbReference type="GO" id="GO:0045087">
    <property type="term" value="P:innate immune response"/>
    <property type="evidence" value="ECO:0007669"/>
    <property type="project" value="UniProtKB-KW"/>
</dbReference>
<dbReference type="GO" id="GO:0006914">
    <property type="term" value="P:autophagy"/>
    <property type="evidence" value="ECO:0007669"/>
    <property type="project" value="UniProtKB-KW"/>
</dbReference>
<evidence type="ECO:0000256" key="8">
    <source>
        <dbReference type="ARBA" id="ARBA00023198"/>
    </source>
</evidence>
<dbReference type="Proteomes" id="UP000694867">
    <property type="component" value="Unplaced"/>
</dbReference>
<evidence type="ECO:0000256" key="9">
    <source>
        <dbReference type="SAM" id="MobiDB-lite"/>
    </source>
</evidence>
<evidence type="ECO:0000313" key="12">
    <source>
        <dbReference type="Proteomes" id="UP000694867"/>
    </source>
</evidence>
<dbReference type="KEGG" id="goe:100900267"/>
<organism evidence="12 13">
    <name type="scientific">Galendromus occidentalis</name>
    <name type="common">western predatory mite</name>
    <dbReference type="NCBI Taxonomy" id="34638"/>
    <lineage>
        <taxon>Eukaryota</taxon>
        <taxon>Metazoa</taxon>
        <taxon>Ecdysozoa</taxon>
        <taxon>Arthropoda</taxon>
        <taxon>Chelicerata</taxon>
        <taxon>Arachnida</taxon>
        <taxon>Acari</taxon>
        <taxon>Parasitiformes</taxon>
        <taxon>Mesostigmata</taxon>
        <taxon>Gamasina</taxon>
        <taxon>Phytoseioidea</taxon>
        <taxon>Phytoseiidae</taxon>
        <taxon>Typhlodrominae</taxon>
        <taxon>Galendromus</taxon>
    </lineage>
</organism>
<dbReference type="CDD" id="cd04016">
    <property type="entry name" value="C2_Tollip"/>
    <property type="match status" value="1"/>
</dbReference>
<dbReference type="InterPro" id="IPR009060">
    <property type="entry name" value="UBA-like_sf"/>
</dbReference>
<keyword evidence="8" id="KW-0395">Inflammatory response</keyword>
<dbReference type="CDD" id="cd14363">
    <property type="entry name" value="CUE_TOLIP"/>
    <property type="match status" value="1"/>
</dbReference>
<evidence type="ECO:0000256" key="3">
    <source>
        <dbReference type="ARBA" id="ARBA00022490"/>
    </source>
</evidence>
<evidence type="ECO:0000259" key="11">
    <source>
        <dbReference type="PROSITE" id="PS51140"/>
    </source>
</evidence>
<dbReference type="InterPro" id="IPR000008">
    <property type="entry name" value="C2_dom"/>
</dbReference>
<dbReference type="InterPro" id="IPR037301">
    <property type="entry name" value="Tollip_C2"/>
</dbReference>
<keyword evidence="12" id="KW-1185">Reference proteome</keyword>
<evidence type="ECO:0000256" key="6">
    <source>
        <dbReference type="ARBA" id="ARBA00022859"/>
    </source>
</evidence>
<keyword evidence="7" id="KW-0072">Autophagy</keyword>
<dbReference type="SUPFAM" id="SSF49562">
    <property type="entry name" value="C2 domain (Calcium/lipid-binding domain, CaLB)"/>
    <property type="match status" value="1"/>
</dbReference>
<evidence type="ECO:0000256" key="5">
    <source>
        <dbReference type="ARBA" id="ARBA00022737"/>
    </source>
</evidence>
<keyword evidence="3" id="KW-0963">Cytoplasm</keyword>
<evidence type="ECO:0000256" key="1">
    <source>
        <dbReference type="ARBA" id="ARBA00004496"/>
    </source>
</evidence>
<dbReference type="GO" id="GO:0005737">
    <property type="term" value="C:cytoplasm"/>
    <property type="evidence" value="ECO:0007669"/>
    <property type="project" value="UniProtKB-SubCell"/>
</dbReference>
<dbReference type="RefSeq" id="XP_003744352.1">
    <property type="nucleotide sequence ID" value="XM_003744304.2"/>
</dbReference>
<feature type="domain" description="CUE" evidence="11">
    <location>
        <begin position="272"/>
        <end position="315"/>
    </location>
</feature>
<feature type="domain" description="C2" evidence="10">
    <location>
        <begin position="55"/>
        <end position="177"/>
    </location>
</feature>
<name>A0AAJ6VYD1_9ACAR</name>
<accession>A0AAJ6VYD1</accession>
<evidence type="ECO:0000313" key="13">
    <source>
        <dbReference type="RefSeq" id="XP_003744352.1"/>
    </source>
</evidence>
<dbReference type="FunFam" id="2.60.40.150:FF:000055">
    <property type="entry name" value="Toll-interacting protein-like Protein"/>
    <property type="match status" value="1"/>
</dbReference>
<gene>
    <name evidence="13" type="primary">LOC100900267</name>
</gene>
<keyword evidence="4" id="KW-0399">Innate immunity</keyword>
<dbReference type="GO" id="GO:0006511">
    <property type="term" value="P:ubiquitin-dependent protein catabolic process"/>
    <property type="evidence" value="ECO:0007669"/>
    <property type="project" value="TreeGrafter"/>
</dbReference>
<dbReference type="InterPro" id="IPR003892">
    <property type="entry name" value="CUE"/>
</dbReference>
<dbReference type="Pfam" id="PF00168">
    <property type="entry name" value="C2"/>
    <property type="match status" value="1"/>
</dbReference>
<comment type="subcellular location">
    <subcellularLocation>
        <location evidence="1">Cytoplasm</location>
    </subcellularLocation>
</comment>
<keyword evidence="6" id="KW-0391">Immunity</keyword>
<keyword evidence="5" id="KW-0677">Repeat</keyword>
<proteinExistence type="inferred from homology"/>
<protein>
    <submittedName>
        <fullName evidence="13">Toll-interacting protein</fullName>
    </submittedName>
</protein>
<dbReference type="InterPro" id="IPR035892">
    <property type="entry name" value="C2_domain_sf"/>
</dbReference>
<evidence type="ECO:0000256" key="4">
    <source>
        <dbReference type="ARBA" id="ARBA00022588"/>
    </source>
</evidence>
<sequence length="315" mass="34730">MASPQRETAEERRKKVLVGELPEDFLRLNVSPPAESVEASGDLSPGSQRARQIASDEQAAIAMQRQMEMLTTSQNLGRLTLTVVEARLVKNYGMTRMDPYVRLRIGHNIYETNTHYNGAKNPRWDKVFHCFIPPGVNSFLIEIFDECAFTASEKIAWAHVQIPEAVITAGETNEEWIPLNGKQGDGKEGAINLVMSYTVIPRGSMISPQVMYLNGSPVPTTYGYGSSVRPVTTVVQGVPMHPTGIAPGPVLQAPAMVQPVQPRPEPPAPTPITEEDFKQLQEMFPSVEKTVIESVLESHNGDKNRAISDLLQLTN</sequence>
<dbReference type="PANTHER" id="PTHR16461:SF5">
    <property type="entry name" value="TOLL-INTERACTING PROTEIN"/>
    <property type="match status" value="1"/>
</dbReference>
<dbReference type="Pfam" id="PF02845">
    <property type="entry name" value="CUE"/>
    <property type="match status" value="1"/>
</dbReference>
<dbReference type="GeneID" id="100900267"/>
<dbReference type="SMART" id="SM00546">
    <property type="entry name" value="CUE"/>
    <property type="match status" value="1"/>
</dbReference>
<evidence type="ECO:0000256" key="2">
    <source>
        <dbReference type="ARBA" id="ARBA00009278"/>
    </source>
</evidence>
<dbReference type="PROSITE" id="PS51140">
    <property type="entry name" value="CUE"/>
    <property type="match status" value="1"/>
</dbReference>
<comment type="similarity">
    <text evidence="2">Belongs to the tollip family.</text>
</comment>
<dbReference type="GO" id="GO:0043130">
    <property type="term" value="F:ubiquitin binding"/>
    <property type="evidence" value="ECO:0007669"/>
    <property type="project" value="InterPro"/>
</dbReference>
<dbReference type="AlphaFoldDB" id="A0AAJ6VYD1"/>
<dbReference type="PANTHER" id="PTHR16461">
    <property type="entry name" value="TOLL-INTERACTING PROTEIN"/>
    <property type="match status" value="1"/>
</dbReference>
<evidence type="ECO:0000259" key="10">
    <source>
        <dbReference type="PROSITE" id="PS50004"/>
    </source>
</evidence>